<organism evidence="2 3">
    <name type="scientific">Cryptotermes secundus</name>
    <dbReference type="NCBI Taxonomy" id="105785"/>
    <lineage>
        <taxon>Eukaryota</taxon>
        <taxon>Metazoa</taxon>
        <taxon>Ecdysozoa</taxon>
        <taxon>Arthropoda</taxon>
        <taxon>Hexapoda</taxon>
        <taxon>Insecta</taxon>
        <taxon>Pterygota</taxon>
        <taxon>Neoptera</taxon>
        <taxon>Polyneoptera</taxon>
        <taxon>Dictyoptera</taxon>
        <taxon>Blattodea</taxon>
        <taxon>Blattoidea</taxon>
        <taxon>Termitoidae</taxon>
        <taxon>Kalotermitidae</taxon>
        <taxon>Cryptotermitinae</taxon>
        <taxon>Cryptotermes</taxon>
    </lineage>
</organism>
<dbReference type="Proteomes" id="UP000235965">
    <property type="component" value="Unassembled WGS sequence"/>
</dbReference>
<keyword evidence="3" id="KW-1185">Reference proteome</keyword>
<accession>A0A2J7RIN4</accession>
<keyword evidence="1" id="KW-0472">Membrane</keyword>
<feature type="transmembrane region" description="Helical" evidence="1">
    <location>
        <begin position="47"/>
        <end position="67"/>
    </location>
</feature>
<evidence type="ECO:0000313" key="2">
    <source>
        <dbReference type="EMBL" id="PNF40691.1"/>
    </source>
</evidence>
<dbReference type="EMBL" id="NEVH01003494">
    <property type="protein sequence ID" value="PNF40691.1"/>
    <property type="molecule type" value="Genomic_DNA"/>
</dbReference>
<keyword evidence="1" id="KW-1133">Transmembrane helix</keyword>
<sequence>MFQTTVTFADSVKSLRVFLDSKLYFHNHINSQEQLIFIKLIGLVRSLTFNFSSLECMFILYMLYFTLNRSNVKYESVIWNYVTSTDTNWNALSRILRPSVLYIYILFIYYTAIGF</sequence>
<keyword evidence="1" id="KW-0812">Transmembrane</keyword>
<dbReference type="AlphaFoldDB" id="A0A2J7RIN4"/>
<evidence type="ECO:0000313" key="3">
    <source>
        <dbReference type="Proteomes" id="UP000235965"/>
    </source>
</evidence>
<evidence type="ECO:0000256" key="1">
    <source>
        <dbReference type="SAM" id="Phobius"/>
    </source>
</evidence>
<proteinExistence type="predicted"/>
<dbReference type="InParanoid" id="A0A2J7RIN4"/>
<protein>
    <submittedName>
        <fullName evidence="2">Uncharacterized protein</fullName>
    </submittedName>
</protein>
<feature type="transmembrane region" description="Helical" evidence="1">
    <location>
        <begin position="95"/>
        <end position="113"/>
    </location>
</feature>
<reference evidence="2 3" key="1">
    <citation type="submission" date="2017-12" db="EMBL/GenBank/DDBJ databases">
        <title>Hemimetabolous genomes reveal molecular basis of termite eusociality.</title>
        <authorList>
            <person name="Harrison M.C."/>
            <person name="Jongepier E."/>
            <person name="Robertson H.M."/>
            <person name="Arning N."/>
            <person name="Bitard-Feildel T."/>
            <person name="Chao H."/>
            <person name="Childers C.P."/>
            <person name="Dinh H."/>
            <person name="Doddapaneni H."/>
            <person name="Dugan S."/>
            <person name="Gowin J."/>
            <person name="Greiner C."/>
            <person name="Han Y."/>
            <person name="Hu H."/>
            <person name="Hughes D.S.T."/>
            <person name="Huylmans A.-K."/>
            <person name="Kemena C."/>
            <person name="Kremer L.P.M."/>
            <person name="Lee S.L."/>
            <person name="Lopez-Ezquerra A."/>
            <person name="Mallet L."/>
            <person name="Monroy-Kuhn J.M."/>
            <person name="Moser A."/>
            <person name="Murali S.C."/>
            <person name="Muzny D.M."/>
            <person name="Otani S."/>
            <person name="Piulachs M.-D."/>
            <person name="Poelchau M."/>
            <person name="Qu J."/>
            <person name="Schaub F."/>
            <person name="Wada-Katsumata A."/>
            <person name="Worley K.C."/>
            <person name="Xie Q."/>
            <person name="Ylla G."/>
            <person name="Poulsen M."/>
            <person name="Gibbs R.A."/>
            <person name="Schal C."/>
            <person name="Richards S."/>
            <person name="Belles X."/>
            <person name="Korb J."/>
            <person name="Bornberg-Bauer E."/>
        </authorList>
    </citation>
    <scope>NUCLEOTIDE SEQUENCE [LARGE SCALE GENOMIC DNA]</scope>
    <source>
        <tissue evidence="2">Whole body</tissue>
    </source>
</reference>
<name>A0A2J7RIN4_9NEOP</name>
<comment type="caution">
    <text evidence="2">The sequence shown here is derived from an EMBL/GenBank/DDBJ whole genome shotgun (WGS) entry which is preliminary data.</text>
</comment>
<gene>
    <name evidence="2" type="ORF">B7P43_G02184</name>
</gene>